<keyword evidence="3 6" id="KW-0731">Sigma factor</keyword>
<dbReference type="InterPro" id="IPR050239">
    <property type="entry name" value="Sigma-70_RNA_pol_init_factors"/>
</dbReference>
<comment type="function">
    <text evidence="6">Sigma factors are initiation factors that promote the attachment of RNA polymerase to specific initiation sites and are then released. This sigma factor is the master transcriptional regulator of the stationary phase and the general stress response.</text>
</comment>
<protein>
    <recommendedName>
        <fullName evidence="6">RNA polymerase sigma factor RpoS</fullName>
    </recommendedName>
    <alternativeName>
        <fullName evidence="6">Sigma S</fullName>
    </alternativeName>
    <alternativeName>
        <fullName evidence="6">Sigma-38</fullName>
    </alternativeName>
</protein>
<dbReference type="PANTHER" id="PTHR30603">
    <property type="entry name" value="RNA POLYMERASE SIGMA FACTOR RPO"/>
    <property type="match status" value="1"/>
</dbReference>
<evidence type="ECO:0000313" key="11">
    <source>
        <dbReference type="Proteomes" id="UP000825679"/>
    </source>
</evidence>
<feature type="short sequence motif" description="Interaction with polymerase core subunit RpoC" evidence="6">
    <location>
        <begin position="108"/>
        <end position="111"/>
    </location>
</feature>
<proteinExistence type="inferred from homology"/>
<dbReference type="HAMAP" id="MF_00959">
    <property type="entry name" value="Sigma70_RpoS"/>
    <property type="match status" value="1"/>
</dbReference>
<evidence type="ECO:0000256" key="1">
    <source>
        <dbReference type="ARBA" id="ARBA00022490"/>
    </source>
</evidence>
<dbReference type="PANTHER" id="PTHR30603:SF67">
    <property type="entry name" value="RNA POLYMERASE SIGMA FACTOR RPOS"/>
    <property type="match status" value="1"/>
</dbReference>
<dbReference type="Proteomes" id="UP000825679">
    <property type="component" value="Chromosome"/>
</dbReference>
<dbReference type="PRINTS" id="PR00046">
    <property type="entry name" value="SIGMA70FCT"/>
</dbReference>
<dbReference type="InterPro" id="IPR012761">
    <property type="entry name" value="RNA_pol_sigma_RpoS"/>
</dbReference>
<evidence type="ECO:0000313" key="10">
    <source>
        <dbReference type="EMBL" id="QZA79054.1"/>
    </source>
</evidence>
<dbReference type="Pfam" id="PF04542">
    <property type="entry name" value="Sigma70_r2"/>
    <property type="match status" value="1"/>
</dbReference>
<reference evidence="10 11" key="1">
    <citation type="submission" date="2021-08" db="EMBL/GenBank/DDBJ databases">
        <title>complete genome sequencing of Deefgea sp. D25.</title>
        <authorList>
            <person name="Bae J.-W."/>
            <person name="Gim D.-H."/>
        </authorList>
    </citation>
    <scope>NUCLEOTIDE SEQUENCE [LARGE SCALE GENOMIC DNA]</scope>
    <source>
        <strain evidence="10 11">D25</strain>
    </source>
</reference>
<comment type="subcellular location">
    <subcellularLocation>
        <location evidence="6">Cytoplasm</location>
    </subcellularLocation>
</comment>
<dbReference type="InterPro" id="IPR036388">
    <property type="entry name" value="WH-like_DNA-bd_sf"/>
</dbReference>
<sequence>MSDQLDILEEELVEEEDLAEVEAEDAEAEVDSKDESDRYTAESTGDVTQIYLNEIGQSKLLTPDEERALSRRVVQGDFSARQKMIEHNLRLVVNIAKHYINRGMTLLDLIEEGNIGLMHALEKFDPERGFRFSTYATWWIRQSIERSIMNQSRTIRLPVHVIKELNVYLRAQRHLEASLGHEPAIEDIAHLVGKDVEEVRRVMSLNERVASLDAPLDIDPMLSIGESIPDDQHDGPEAILQNSEVEKYVKEWLKQLNDKQRMVIERRYGLNGYEICTLEDLAANLSLTRERVRQIQIEALDQLRRILRRYGVSRDVVL</sequence>
<feature type="compositionally biased region" description="Acidic residues" evidence="7">
    <location>
        <begin position="16"/>
        <end position="29"/>
    </location>
</feature>
<evidence type="ECO:0000256" key="5">
    <source>
        <dbReference type="ARBA" id="ARBA00023163"/>
    </source>
</evidence>
<evidence type="ECO:0000256" key="6">
    <source>
        <dbReference type="HAMAP-Rule" id="MF_00959"/>
    </source>
</evidence>
<dbReference type="InterPro" id="IPR007627">
    <property type="entry name" value="RNA_pol_sigma70_r2"/>
</dbReference>
<evidence type="ECO:0000256" key="2">
    <source>
        <dbReference type="ARBA" id="ARBA00023015"/>
    </source>
</evidence>
<name>A0ABX8ZDV1_9NEIS</name>
<keyword evidence="11" id="KW-1185">Reference proteome</keyword>
<dbReference type="Pfam" id="PF00140">
    <property type="entry name" value="Sigma70_r1_2"/>
    <property type="match status" value="1"/>
</dbReference>
<keyword evidence="4 6" id="KW-0238">DNA-binding</keyword>
<dbReference type="CDD" id="cd06171">
    <property type="entry name" value="Sigma70_r4"/>
    <property type="match status" value="1"/>
</dbReference>
<evidence type="ECO:0000256" key="7">
    <source>
        <dbReference type="SAM" id="MobiDB-lite"/>
    </source>
</evidence>
<dbReference type="Pfam" id="PF04545">
    <property type="entry name" value="Sigma70_r4"/>
    <property type="match status" value="1"/>
</dbReference>
<dbReference type="InterPro" id="IPR013325">
    <property type="entry name" value="RNA_pol_sigma_r2"/>
</dbReference>
<feature type="region of interest" description="Sigma-70 factor domain-4" evidence="6">
    <location>
        <begin position="252"/>
        <end position="305"/>
    </location>
</feature>
<feature type="region of interest" description="Sigma-70 factor domain-2" evidence="6">
    <location>
        <begin position="84"/>
        <end position="154"/>
    </location>
</feature>
<dbReference type="RefSeq" id="WP_221007573.1">
    <property type="nucleotide sequence ID" value="NZ_CP081150.1"/>
</dbReference>
<organism evidence="10 11">
    <name type="scientific">Deefgea tanakiae</name>
    <dbReference type="NCBI Taxonomy" id="2865840"/>
    <lineage>
        <taxon>Bacteria</taxon>
        <taxon>Pseudomonadati</taxon>
        <taxon>Pseudomonadota</taxon>
        <taxon>Betaproteobacteria</taxon>
        <taxon>Neisseriales</taxon>
        <taxon>Chitinibacteraceae</taxon>
        <taxon>Deefgea</taxon>
    </lineage>
</organism>
<dbReference type="NCBIfam" id="NF004207">
    <property type="entry name" value="PRK05657.1"/>
    <property type="match status" value="1"/>
</dbReference>
<dbReference type="NCBIfam" id="TIGR02937">
    <property type="entry name" value="sigma70-ECF"/>
    <property type="match status" value="1"/>
</dbReference>
<dbReference type="InterPro" id="IPR000943">
    <property type="entry name" value="RNA_pol_sigma70"/>
</dbReference>
<evidence type="ECO:0000259" key="8">
    <source>
        <dbReference type="PROSITE" id="PS00715"/>
    </source>
</evidence>
<dbReference type="PROSITE" id="PS00716">
    <property type="entry name" value="SIGMA70_2"/>
    <property type="match status" value="1"/>
</dbReference>
<comment type="similarity">
    <text evidence="6">Belongs to the sigma-70 factor family. RpoS subfamily.</text>
</comment>
<keyword evidence="5 6" id="KW-0804">Transcription</keyword>
<feature type="region of interest" description="Disordered" evidence="7">
    <location>
        <begin position="16"/>
        <end position="42"/>
    </location>
</feature>
<keyword evidence="1 6" id="KW-0963">Cytoplasm</keyword>
<feature type="DNA-binding region" description="H-T-H motif" evidence="6">
    <location>
        <begin position="278"/>
        <end position="297"/>
    </location>
</feature>
<dbReference type="InterPro" id="IPR014284">
    <property type="entry name" value="RNA_pol_sigma-70_dom"/>
</dbReference>
<feature type="region of interest" description="Sigma-70 factor domain-3" evidence="6">
    <location>
        <begin position="164"/>
        <end position="239"/>
    </location>
</feature>
<dbReference type="SUPFAM" id="SSF88659">
    <property type="entry name" value="Sigma3 and sigma4 domains of RNA polymerase sigma factors"/>
    <property type="match status" value="2"/>
</dbReference>
<dbReference type="SUPFAM" id="SSF88946">
    <property type="entry name" value="Sigma2 domain of RNA polymerase sigma factors"/>
    <property type="match status" value="1"/>
</dbReference>
<feature type="region of interest" description="Sigma-70 factor domain-1" evidence="6">
    <location>
        <begin position="46"/>
        <end position="79"/>
    </location>
</feature>
<dbReference type="Gene3D" id="1.10.10.10">
    <property type="entry name" value="Winged helix-like DNA-binding domain superfamily/Winged helix DNA-binding domain"/>
    <property type="match status" value="2"/>
</dbReference>
<dbReference type="Gene3D" id="1.10.601.10">
    <property type="entry name" value="RNA Polymerase Primary Sigma Factor"/>
    <property type="match status" value="1"/>
</dbReference>
<dbReference type="NCBIfam" id="TIGR02394">
    <property type="entry name" value="rpoS_proteo"/>
    <property type="match status" value="1"/>
</dbReference>
<dbReference type="InterPro" id="IPR007624">
    <property type="entry name" value="RNA_pol_sigma70_r3"/>
</dbReference>
<dbReference type="Pfam" id="PF04539">
    <property type="entry name" value="Sigma70_r3"/>
    <property type="match status" value="1"/>
</dbReference>
<feature type="domain" description="RNA polymerase sigma-70" evidence="9">
    <location>
        <begin position="277"/>
        <end position="303"/>
    </location>
</feature>
<gene>
    <name evidence="6 10" type="primary">rpoS</name>
    <name evidence="10" type="ORF">K4H28_06555</name>
</gene>
<evidence type="ECO:0000256" key="4">
    <source>
        <dbReference type="ARBA" id="ARBA00023125"/>
    </source>
</evidence>
<dbReference type="PROSITE" id="PS00715">
    <property type="entry name" value="SIGMA70_1"/>
    <property type="match status" value="1"/>
</dbReference>
<keyword evidence="2 6" id="KW-0805">Transcription regulation</keyword>
<dbReference type="InterPro" id="IPR007630">
    <property type="entry name" value="RNA_pol_sigma70_r4"/>
</dbReference>
<feature type="compositionally biased region" description="Basic and acidic residues" evidence="7">
    <location>
        <begin position="30"/>
        <end position="40"/>
    </location>
</feature>
<comment type="subunit">
    <text evidence="6">Interacts with the RNA polymerase core enzyme.</text>
</comment>
<accession>A0ABX8ZDV1</accession>
<dbReference type="InterPro" id="IPR009042">
    <property type="entry name" value="RNA_pol_sigma70_r1_2"/>
</dbReference>
<evidence type="ECO:0000256" key="3">
    <source>
        <dbReference type="ARBA" id="ARBA00023082"/>
    </source>
</evidence>
<feature type="domain" description="RNA polymerase sigma-70" evidence="8">
    <location>
        <begin position="108"/>
        <end position="121"/>
    </location>
</feature>
<dbReference type="InterPro" id="IPR013324">
    <property type="entry name" value="RNA_pol_sigma_r3/r4-like"/>
</dbReference>
<dbReference type="EMBL" id="CP081150">
    <property type="protein sequence ID" value="QZA79054.1"/>
    <property type="molecule type" value="Genomic_DNA"/>
</dbReference>
<evidence type="ECO:0000259" key="9">
    <source>
        <dbReference type="PROSITE" id="PS00716"/>
    </source>
</evidence>